<dbReference type="EMBL" id="JAAFZH010000022">
    <property type="protein sequence ID" value="NDU98952.1"/>
    <property type="molecule type" value="Genomic_DNA"/>
</dbReference>
<dbReference type="SUPFAM" id="SSF56601">
    <property type="entry name" value="beta-lactamase/transpeptidase-like"/>
    <property type="match status" value="1"/>
</dbReference>
<evidence type="ECO:0000313" key="7">
    <source>
        <dbReference type="Proteomes" id="UP000474175"/>
    </source>
</evidence>
<dbReference type="Pfam" id="PF00144">
    <property type="entry name" value="Beta-lactamase"/>
    <property type="match status" value="1"/>
</dbReference>
<evidence type="ECO:0000256" key="1">
    <source>
        <dbReference type="ARBA" id="ARBA00022737"/>
    </source>
</evidence>
<dbReference type="InterPro" id="IPR011990">
    <property type="entry name" value="TPR-like_helical_dom_sf"/>
</dbReference>
<dbReference type="PANTHER" id="PTHR43283">
    <property type="entry name" value="BETA-LACTAMASE-RELATED"/>
    <property type="match status" value="1"/>
</dbReference>
<dbReference type="SUPFAM" id="SSF48452">
    <property type="entry name" value="TPR-like"/>
    <property type="match status" value="1"/>
</dbReference>
<feature type="domain" description="Beta-lactamase-related" evidence="5">
    <location>
        <begin position="31"/>
        <end position="353"/>
    </location>
</feature>
<dbReference type="GO" id="GO:0016787">
    <property type="term" value="F:hydrolase activity"/>
    <property type="evidence" value="ECO:0007669"/>
    <property type="project" value="UniProtKB-KW"/>
</dbReference>
<feature type="signal peptide" evidence="4">
    <location>
        <begin position="1"/>
        <end position="21"/>
    </location>
</feature>
<evidence type="ECO:0000259" key="5">
    <source>
        <dbReference type="Pfam" id="PF00144"/>
    </source>
</evidence>
<evidence type="ECO:0000313" key="6">
    <source>
        <dbReference type="EMBL" id="NDU98952.1"/>
    </source>
</evidence>
<name>A0A6L9LHX2_9BACT</name>
<dbReference type="PROSITE" id="PS50293">
    <property type="entry name" value="TPR_REGION"/>
    <property type="match status" value="1"/>
</dbReference>
<dbReference type="RefSeq" id="WP_163955086.1">
    <property type="nucleotide sequence ID" value="NZ_JAAFZH010000022.1"/>
</dbReference>
<feature type="chain" id="PRO_5027096851" evidence="4">
    <location>
        <begin position="22"/>
        <end position="486"/>
    </location>
</feature>
<dbReference type="Gene3D" id="3.40.710.10">
    <property type="entry name" value="DD-peptidase/beta-lactamase superfamily"/>
    <property type="match status" value="1"/>
</dbReference>
<dbReference type="SMART" id="SM00028">
    <property type="entry name" value="TPR"/>
    <property type="match status" value="1"/>
</dbReference>
<evidence type="ECO:0000256" key="2">
    <source>
        <dbReference type="ARBA" id="ARBA00022803"/>
    </source>
</evidence>
<dbReference type="AlphaFoldDB" id="A0A6L9LHX2"/>
<dbReference type="InterPro" id="IPR012338">
    <property type="entry name" value="Beta-lactam/transpept-like"/>
</dbReference>
<accession>A0A6L9LHX2</accession>
<comment type="caution">
    <text evidence="6">The sequence shown here is derived from an EMBL/GenBank/DDBJ whole genome shotgun (WGS) entry which is preliminary data.</text>
</comment>
<evidence type="ECO:0000256" key="4">
    <source>
        <dbReference type="SAM" id="SignalP"/>
    </source>
</evidence>
<feature type="repeat" description="TPR" evidence="3">
    <location>
        <begin position="441"/>
        <end position="474"/>
    </location>
</feature>
<keyword evidence="2 3" id="KW-0802">TPR repeat</keyword>
<dbReference type="Pfam" id="PF07719">
    <property type="entry name" value="TPR_2"/>
    <property type="match status" value="1"/>
</dbReference>
<keyword evidence="1" id="KW-0677">Repeat</keyword>
<gene>
    <name evidence="6" type="ORF">GK108_28995</name>
</gene>
<dbReference type="InterPro" id="IPR013105">
    <property type="entry name" value="TPR_2"/>
</dbReference>
<keyword evidence="4" id="KW-0732">Signal</keyword>
<reference evidence="6 7" key="1">
    <citation type="submission" date="2020-02" db="EMBL/GenBank/DDBJ databases">
        <title>Draft genome sequence of two Spirosoma agri KCTC 52727 and Spirosoma terrae KCTC 52035.</title>
        <authorList>
            <person name="Rojas J."/>
            <person name="Ambika Manirajan B."/>
            <person name="Suarez C."/>
            <person name="Ratering S."/>
            <person name="Schnell S."/>
        </authorList>
    </citation>
    <scope>NUCLEOTIDE SEQUENCE [LARGE SCALE GENOMIC DNA]</scope>
    <source>
        <strain evidence="6 7">KCTC 52035</strain>
    </source>
</reference>
<dbReference type="Proteomes" id="UP000474175">
    <property type="component" value="Unassembled WGS sequence"/>
</dbReference>
<dbReference type="InterPro" id="IPR050789">
    <property type="entry name" value="Diverse_Enzym_Activities"/>
</dbReference>
<protein>
    <submittedName>
        <fullName evidence="6">Serine hydrolase</fullName>
    </submittedName>
</protein>
<keyword evidence="6" id="KW-0378">Hydrolase</keyword>
<dbReference type="PANTHER" id="PTHR43283:SF3">
    <property type="entry name" value="BETA-LACTAMASE FAMILY PROTEIN (AFU_ORTHOLOGUE AFUA_5G07500)"/>
    <property type="match status" value="1"/>
</dbReference>
<keyword evidence="7" id="KW-1185">Reference proteome</keyword>
<dbReference type="Gene3D" id="1.25.40.10">
    <property type="entry name" value="Tetratricopeptide repeat domain"/>
    <property type="match status" value="1"/>
</dbReference>
<dbReference type="PROSITE" id="PS50005">
    <property type="entry name" value="TPR"/>
    <property type="match status" value="1"/>
</dbReference>
<dbReference type="InterPro" id="IPR001466">
    <property type="entry name" value="Beta-lactam-related"/>
</dbReference>
<evidence type="ECO:0000256" key="3">
    <source>
        <dbReference type="PROSITE-ProRule" id="PRU00339"/>
    </source>
</evidence>
<sequence length="486" mass="54370">MTRYRAVIVSVCVLVSFIANGQVSQLQAAQIDSLIRREMRERRIPGLQVAVVQHGQTVLLKSYGVANVQHAVPVTNQTVFSINSCTKAFTGVAIMQLVEEGKVDLEAPVSRYVENLPVAWQPVKVRQLLTHVSGLPDILRKVLDPKSGGYVGRDNEESAWAKVMALPMEFPIGEQFSYNQTNYVLLGKIIDRFREKPFVQVFDERQFRVANLSATSFGDSRDVVPNMVQIYRYVNQIDGKPVGDNKLTNAYEEFPAFKRTSSGLNSTADDIARWLIALQQGKLLKTKAALAKLWTAGTYNNGQPTQWALGWMTKPRPNHAAVIATGGGRSAFFVYPNDDLSIVVLTNLAGAFPEEFIDELAGYVSPAIPAADPITTLHMQLRQRGFEQSIEVFKDIKQKDPTFQASEDDLNDWAYRMMSRGQLNEALGVFKLNVYLFPKSWNVYDSYGEVLFRSGRKDDAIAMYKKSLELNPNNKGGKAMLEQLSK</sequence>
<organism evidence="6 7">
    <name type="scientific">Spirosoma terrae</name>
    <dbReference type="NCBI Taxonomy" id="1968276"/>
    <lineage>
        <taxon>Bacteria</taxon>
        <taxon>Pseudomonadati</taxon>
        <taxon>Bacteroidota</taxon>
        <taxon>Cytophagia</taxon>
        <taxon>Cytophagales</taxon>
        <taxon>Cytophagaceae</taxon>
        <taxon>Spirosoma</taxon>
    </lineage>
</organism>
<proteinExistence type="predicted"/>
<dbReference type="InterPro" id="IPR019734">
    <property type="entry name" value="TPR_rpt"/>
</dbReference>